<name>A0A7S7RGW2_CRYPV</name>
<accession>A0A7S7RGW2</accession>
<dbReference type="Gene3D" id="3.30.40.10">
    <property type="entry name" value="Zinc/RING finger domain, C3HC4 (zinc finger)"/>
    <property type="match status" value="1"/>
</dbReference>
<evidence type="ECO:0000313" key="4">
    <source>
        <dbReference type="Proteomes" id="UP000593906"/>
    </source>
</evidence>
<dbReference type="GO" id="GO:0008270">
    <property type="term" value="F:zinc ion binding"/>
    <property type="evidence" value="ECO:0007669"/>
    <property type="project" value="UniProtKB-KW"/>
</dbReference>
<sequence>MISFLQSQLQDEDEMNINYNQNNSETQAEDINVEGDGLDLGNITDLGADLNDLMNDNEENTFGVSLYEDLIDINSIDVERNNSNLQKTIENEVTLKSKIETSLLVYKVNCERSDTIIIYEEKNVKFGLSNDLIGTGTLILEKIEDSDVFALSWEGKLLECFSSNKQSIQDVSKYSFLLQYIIDINIKIIQDDEFFIFIKSDFQLENETIFLQFSFNSEEKANFWYNNLTKYKRLIIKKTNVEENDNNTKQTQVKRSREYSNDCQINDQKHKSLSISNSQPPKISIPFYRDNKHSKKSSNIPNTLSYYQSENLFPLVKHEDKVHIENQIKNLIYTNISITNDLDNNSTDVLSSFDIESNKSIIKQKCSFIKFIVNSIQSNIVENKTSSLSISTFPKSIQSSSSCDNTLNFQATKENYAQNSQPQIFTCPICYESFDYNDIITLQPCGHQLCFYCEHRLVDSKCPWDRSKYTIKTQEKC</sequence>
<dbReference type="VEuPathDB" id="CryptoDB:CPATCC_0020950"/>
<evidence type="ECO:0000256" key="1">
    <source>
        <dbReference type="PROSITE-ProRule" id="PRU00175"/>
    </source>
</evidence>
<keyword evidence="1" id="KW-0863">Zinc-finger</keyword>
<dbReference type="PROSITE" id="PS50089">
    <property type="entry name" value="ZF_RING_2"/>
    <property type="match status" value="1"/>
</dbReference>
<dbReference type="InterPro" id="IPR001841">
    <property type="entry name" value="Znf_RING"/>
</dbReference>
<gene>
    <name evidence="3" type="ORF">CPATCC_001890</name>
</gene>
<proteinExistence type="predicted"/>
<evidence type="ECO:0000313" key="3">
    <source>
        <dbReference type="EMBL" id="QOY42266.1"/>
    </source>
</evidence>
<dbReference type="SUPFAM" id="SSF57850">
    <property type="entry name" value="RING/U-box"/>
    <property type="match status" value="1"/>
</dbReference>
<reference evidence="3 4" key="1">
    <citation type="submission" date="2019-09" db="EMBL/GenBank/DDBJ databases">
        <title>Consistent, comparative and evidence-based genome assembly and annotation for Cryptosporidium parvum, C. hominis and C. tyzzeri.</title>
        <authorList>
            <person name="Baptista R.P."/>
            <person name="Li Y."/>
            <person name="Sateriale A."/>
            <person name="Ansell B."/>
            <person name="Jex A."/>
            <person name="Sanders M."/>
            <person name="Brooks K."/>
            <person name="Tracey A."/>
            <person name="Berriman M."/>
            <person name="Striepen B."/>
            <person name="Cotton J.A."/>
            <person name="Kissinger J.C."/>
        </authorList>
    </citation>
    <scope>NUCLEOTIDE SEQUENCE [LARGE SCALE GENOMIC DNA]</scope>
    <source>
        <strain evidence="3 4">IOWA-ATCC</strain>
    </source>
</reference>
<organism evidence="3 4">
    <name type="scientific">Cryptosporidium parvum</name>
    <dbReference type="NCBI Taxonomy" id="5807"/>
    <lineage>
        <taxon>Eukaryota</taxon>
        <taxon>Sar</taxon>
        <taxon>Alveolata</taxon>
        <taxon>Apicomplexa</taxon>
        <taxon>Conoidasida</taxon>
        <taxon>Coccidia</taxon>
        <taxon>Eucoccidiorida</taxon>
        <taxon>Eimeriorina</taxon>
        <taxon>Cryptosporidiidae</taxon>
        <taxon>Cryptosporidium</taxon>
    </lineage>
</organism>
<dbReference type="Proteomes" id="UP000593906">
    <property type="component" value="Chromosome 4"/>
</dbReference>
<keyword evidence="1" id="KW-0479">Metal-binding</keyword>
<keyword evidence="1" id="KW-0862">Zinc</keyword>
<evidence type="ECO:0000259" key="2">
    <source>
        <dbReference type="PROSITE" id="PS50089"/>
    </source>
</evidence>
<dbReference type="EMBL" id="CP044419">
    <property type="protein sequence ID" value="QOY42266.1"/>
    <property type="molecule type" value="Genomic_DNA"/>
</dbReference>
<dbReference type="OMA" id="HAYLFPI"/>
<protein>
    <recommendedName>
        <fullName evidence="2">RING-type domain-containing protein</fullName>
    </recommendedName>
</protein>
<dbReference type="AlphaFoldDB" id="A0A7S7RGW2"/>
<dbReference type="InterPro" id="IPR013083">
    <property type="entry name" value="Znf_RING/FYVE/PHD"/>
</dbReference>
<feature type="domain" description="RING-type" evidence="2">
    <location>
        <begin position="427"/>
        <end position="466"/>
    </location>
</feature>